<feature type="transmembrane region" description="Helical" evidence="1">
    <location>
        <begin position="80"/>
        <end position="100"/>
    </location>
</feature>
<feature type="transmembrane region" description="Helical" evidence="1">
    <location>
        <begin position="154"/>
        <end position="173"/>
    </location>
</feature>
<accession>A0A7X5TTT5</accession>
<dbReference type="PANTHER" id="PTHR23028">
    <property type="entry name" value="ACETYLTRANSFERASE"/>
    <property type="match status" value="1"/>
</dbReference>
<dbReference type="RefSeq" id="WP_167149405.1">
    <property type="nucleotide sequence ID" value="NZ_JAAMOX010000001.1"/>
</dbReference>
<dbReference type="InterPro" id="IPR043968">
    <property type="entry name" value="SGNH"/>
</dbReference>
<comment type="caution">
    <text evidence="4">The sequence shown here is derived from an EMBL/GenBank/DDBJ whole genome shotgun (WGS) entry which is preliminary data.</text>
</comment>
<dbReference type="InterPro" id="IPR002656">
    <property type="entry name" value="Acyl_transf_3_dom"/>
</dbReference>
<feature type="transmembrane region" description="Helical" evidence="1">
    <location>
        <begin position="213"/>
        <end position="234"/>
    </location>
</feature>
<feature type="transmembrane region" description="Helical" evidence="1">
    <location>
        <begin position="185"/>
        <end position="207"/>
    </location>
</feature>
<feature type="transmembrane region" description="Helical" evidence="1">
    <location>
        <begin position="328"/>
        <end position="348"/>
    </location>
</feature>
<feature type="domain" description="Acyltransferase 3" evidence="2">
    <location>
        <begin position="14"/>
        <end position="370"/>
    </location>
</feature>
<protein>
    <submittedName>
        <fullName evidence="4">Peptidoglycan/LPS O-acetylase OafA/YrhL</fullName>
    </submittedName>
</protein>
<evidence type="ECO:0000313" key="5">
    <source>
        <dbReference type="Proteomes" id="UP000541033"/>
    </source>
</evidence>
<feature type="transmembrane region" description="Helical" evidence="1">
    <location>
        <begin position="263"/>
        <end position="280"/>
    </location>
</feature>
<keyword evidence="1" id="KW-0812">Transmembrane</keyword>
<feature type="transmembrane region" description="Helical" evidence="1">
    <location>
        <begin position="392"/>
        <end position="417"/>
    </location>
</feature>
<dbReference type="GO" id="GO:0016020">
    <property type="term" value="C:membrane"/>
    <property type="evidence" value="ECO:0007669"/>
    <property type="project" value="TreeGrafter"/>
</dbReference>
<dbReference type="EMBL" id="JAAMOX010000001">
    <property type="protein sequence ID" value="NIH53633.1"/>
    <property type="molecule type" value="Genomic_DNA"/>
</dbReference>
<feature type="transmembrane region" description="Helical" evidence="1">
    <location>
        <begin position="286"/>
        <end position="307"/>
    </location>
</feature>
<name>A0A7X5TTT5_9MICO</name>
<evidence type="ECO:0000259" key="2">
    <source>
        <dbReference type="Pfam" id="PF01757"/>
    </source>
</evidence>
<feature type="transmembrane region" description="Helical" evidence="1">
    <location>
        <begin position="39"/>
        <end position="59"/>
    </location>
</feature>
<gene>
    <name evidence="4" type="ORF">FHX76_001501</name>
</gene>
<dbReference type="InterPro" id="IPR050879">
    <property type="entry name" value="Acyltransferase_3"/>
</dbReference>
<dbReference type="Pfam" id="PF19040">
    <property type="entry name" value="SGNH"/>
    <property type="match status" value="1"/>
</dbReference>
<evidence type="ECO:0000313" key="4">
    <source>
        <dbReference type="EMBL" id="NIH53633.1"/>
    </source>
</evidence>
<dbReference type="AlphaFoldDB" id="A0A7X5TTT5"/>
<keyword evidence="1" id="KW-1133">Transmembrane helix</keyword>
<dbReference type="Pfam" id="PF01757">
    <property type="entry name" value="Acyl_transf_3"/>
    <property type="match status" value="1"/>
</dbReference>
<dbReference type="GO" id="GO:0009103">
    <property type="term" value="P:lipopolysaccharide biosynthetic process"/>
    <property type="evidence" value="ECO:0007669"/>
    <property type="project" value="TreeGrafter"/>
</dbReference>
<dbReference type="PANTHER" id="PTHR23028:SF53">
    <property type="entry name" value="ACYL_TRANSF_3 DOMAIN-CONTAINING PROTEIN"/>
    <property type="match status" value="1"/>
</dbReference>
<keyword evidence="5" id="KW-1185">Reference proteome</keyword>
<organism evidence="4 5">
    <name type="scientific">Lysinibacter cavernae</name>
    <dbReference type="NCBI Taxonomy" id="1640652"/>
    <lineage>
        <taxon>Bacteria</taxon>
        <taxon>Bacillati</taxon>
        <taxon>Actinomycetota</taxon>
        <taxon>Actinomycetes</taxon>
        <taxon>Micrococcales</taxon>
        <taxon>Microbacteriaceae</taxon>
        <taxon>Lysinibacter</taxon>
    </lineage>
</organism>
<dbReference type="GO" id="GO:0016747">
    <property type="term" value="F:acyltransferase activity, transferring groups other than amino-acyl groups"/>
    <property type="evidence" value="ECO:0007669"/>
    <property type="project" value="InterPro"/>
</dbReference>
<keyword evidence="1" id="KW-0472">Membrane</keyword>
<evidence type="ECO:0000256" key="1">
    <source>
        <dbReference type="SAM" id="Phobius"/>
    </source>
</evidence>
<reference evidence="4 5" key="1">
    <citation type="submission" date="2020-02" db="EMBL/GenBank/DDBJ databases">
        <title>Sequencing the genomes of 1000 actinobacteria strains.</title>
        <authorList>
            <person name="Klenk H.-P."/>
        </authorList>
    </citation>
    <scope>NUCLEOTIDE SEQUENCE [LARGE SCALE GENOMIC DNA]</scope>
    <source>
        <strain evidence="4 5">DSM 27960</strain>
    </source>
</reference>
<sequence length="708" mass="76314">MSTGNEATKTFRPEIQAIRAVAVGAVVVFHLWPNALPGGFVGVDLFFVVSGFLITGHLLREIDATGTVRLGQFWARRARRLLPASVAVLVAVSVATILLVPGENWRQFFREITASAFYGQNWLLASDSVDYLAAENLASPVQHFWSLSVEEQFYVVWPLLLLGVTIMAARRAVRVGGRASSPRRLALYALVAVTVASLAWSVLTTVLDPASAYFVTTTRAWEFGAGGLLALVAVPQSHEARTGLAARFMAAVQRAFASPQRRAIASYTGWALIAAALVLFDGQTPFPGFAALLPVIGVLLVIATGAPRSAWSPTRAMAARPVQFLGDISYSLYLWHWPLIVILAPLPLYRSMGAVGPVFILTVSLALAVLTKRFIEDPVRFSPGIKRLKLRYVGVAAATGMIGVLLIGVGSTTVLGVHEEASQAKIDTILETESDCLGASALSDSIEGCETTDLSDVLIPTPSTIKEDVPALLEEDCRTQTGGTELKTCTFGEEGSNYAVALVGDSHAAAWFPALKKIADERGWELDTYYKSNCPFNAVPMSKDDESCAEWNTEVNESLAKRDPYDLVIVSHKNDAPQDEVADVEAGFVESWQPLVDRGSEVVAIRDVPKMPADAMRCFPESGYDPTSCAPTEEQALKAVDPIVNAAEDLPGAATIDMNEYFCSDDVCPLVIGGVIVYRDSHHISATYSDTLAPYLEEKLLATINQAS</sequence>
<evidence type="ECO:0000259" key="3">
    <source>
        <dbReference type="Pfam" id="PF19040"/>
    </source>
</evidence>
<feature type="domain" description="SGNH" evidence="3">
    <location>
        <begin position="477"/>
        <end position="697"/>
    </location>
</feature>
<dbReference type="Proteomes" id="UP000541033">
    <property type="component" value="Unassembled WGS sequence"/>
</dbReference>
<feature type="transmembrane region" description="Helical" evidence="1">
    <location>
        <begin position="354"/>
        <end position="371"/>
    </location>
</feature>
<proteinExistence type="predicted"/>